<keyword evidence="2" id="KW-1185">Reference proteome</keyword>
<organism evidence="2 3">
    <name type="scientific">Caenorhabditis tropicalis</name>
    <dbReference type="NCBI Taxonomy" id="1561998"/>
    <lineage>
        <taxon>Eukaryota</taxon>
        <taxon>Metazoa</taxon>
        <taxon>Ecdysozoa</taxon>
        <taxon>Nematoda</taxon>
        <taxon>Chromadorea</taxon>
        <taxon>Rhabditida</taxon>
        <taxon>Rhabditina</taxon>
        <taxon>Rhabditomorpha</taxon>
        <taxon>Rhabditoidea</taxon>
        <taxon>Rhabditidae</taxon>
        <taxon>Peloderinae</taxon>
        <taxon>Caenorhabditis</taxon>
    </lineage>
</organism>
<dbReference type="AlphaFoldDB" id="A0A1I7U3S0"/>
<feature type="region of interest" description="Disordered" evidence="1">
    <location>
        <begin position="1"/>
        <end position="30"/>
    </location>
</feature>
<protein>
    <submittedName>
        <fullName evidence="3">Uncharacterized protein</fullName>
    </submittedName>
</protein>
<evidence type="ECO:0000313" key="2">
    <source>
        <dbReference type="Proteomes" id="UP000095282"/>
    </source>
</evidence>
<evidence type="ECO:0000313" key="3">
    <source>
        <dbReference type="WBParaSite" id="Csp11.Scaffold629.g14554.t1"/>
    </source>
</evidence>
<feature type="compositionally biased region" description="Basic and acidic residues" evidence="1">
    <location>
        <begin position="8"/>
        <end position="24"/>
    </location>
</feature>
<proteinExistence type="predicted"/>
<sequence length="66" mass="7890">MASRRFRTQAERDGRKMVHTRTTDVRNGNHPRTNCLVRGWTILRTSAFKNRAAWTRPLRFQYSLLE</sequence>
<name>A0A1I7U3S0_9PELO</name>
<evidence type="ECO:0000256" key="1">
    <source>
        <dbReference type="SAM" id="MobiDB-lite"/>
    </source>
</evidence>
<reference evidence="3" key="1">
    <citation type="submission" date="2016-11" db="UniProtKB">
        <authorList>
            <consortium name="WormBaseParasite"/>
        </authorList>
    </citation>
    <scope>IDENTIFICATION</scope>
</reference>
<dbReference type="WBParaSite" id="Csp11.Scaffold629.g14554.t1">
    <property type="protein sequence ID" value="Csp11.Scaffold629.g14554.t1"/>
    <property type="gene ID" value="Csp11.Scaffold629.g14554"/>
</dbReference>
<accession>A0A1I7U3S0</accession>
<dbReference type="Proteomes" id="UP000095282">
    <property type="component" value="Unplaced"/>
</dbReference>